<sequence>MWPGRHLACVLQLPLRPVLGPRHEDQEQGIRGPWSRTASQQFLRVSPDSGHRWSGRAGRSVSAARSRCFPSSDKENEMHSESYWLDTAPAFTGAQQGAVEGQADVVIVGGGFTGLAAARALALKGASVVVVEAGRVIGEASGRNGGQCNTGVAQDYAALSASLGADQAREYYKAYESAVQSVVDVIEQENIACDIKRNGKLKLAAKPGHYEGLARTCELIRREVDADVELLSAQEVRSEIDSAEFHGGLLQRNGIQIHVGRFGLGLADAAVKHGARVYQDTVVKDWKADKSGFVVNTSRGSIRAGQVLLATGACQHGGLGWYRRRIVPVGSFVIATEVLPQELIDRLFPNQRAYVTSRLIGNYFRLTPDNRLLFGGRARFAMSNSSSDAKSGKVLQAAMVQMFPQLAHVKIDYCWGGLVDMTSDRLPRAGEHGGVFYSMGYSGHGVQMSVHMGQVMAQVMEGKAQANPWRDLSWPAIPGHFGKPWFLPLVGAYYRYQDSRY</sequence>
<dbReference type="PANTHER" id="PTHR13847">
    <property type="entry name" value="SARCOSINE DEHYDROGENASE-RELATED"/>
    <property type="match status" value="1"/>
</dbReference>
<dbReference type="SUPFAM" id="SSF51905">
    <property type="entry name" value="FAD/NAD(P)-binding domain"/>
    <property type="match status" value="1"/>
</dbReference>
<keyword evidence="1" id="KW-0560">Oxidoreductase</keyword>
<accession>A0A3M4LL74</accession>
<dbReference type="InterPro" id="IPR006076">
    <property type="entry name" value="FAD-dep_OxRdtase"/>
</dbReference>
<dbReference type="PANTHER" id="PTHR13847:SF281">
    <property type="entry name" value="FAD DEPENDENT OXIDOREDUCTASE DOMAIN-CONTAINING PROTEIN"/>
    <property type="match status" value="1"/>
</dbReference>
<gene>
    <name evidence="3" type="ORF">ALQ04_04754</name>
</gene>
<dbReference type="Gene3D" id="3.50.50.60">
    <property type="entry name" value="FAD/NAD(P)-binding domain"/>
    <property type="match status" value="1"/>
</dbReference>
<dbReference type="Pfam" id="PF01266">
    <property type="entry name" value="DAO"/>
    <property type="match status" value="1"/>
</dbReference>
<dbReference type="GO" id="GO:0016491">
    <property type="term" value="F:oxidoreductase activity"/>
    <property type="evidence" value="ECO:0007669"/>
    <property type="project" value="UniProtKB-KW"/>
</dbReference>
<evidence type="ECO:0000313" key="3">
    <source>
        <dbReference type="EMBL" id="RMQ42265.1"/>
    </source>
</evidence>
<dbReference type="Gene3D" id="3.30.9.10">
    <property type="entry name" value="D-Amino Acid Oxidase, subunit A, domain 2"/>
    <property type="match status" value="1"/>
</dbReference>
<reference evidence="3 4" key="1">
    <citation type="submission" date="2018-08" db="EMBL/GenBank/DDBJ databases">
        <title>Recombination of ecologically and evolutionarily significant loci maintains genetic cohesion in the Pseudomonas syringae species complex.</title>
        <authorList>
            <person name="Dillon M."/>
            <person name="Thakur S."/>
            <person name="Almeida R.N.D."/>
            <person name="Weir B.S."/>
            <person name="Guttman D.S."/>
        </authorList>
    </citation>
    <scope>NUCLEOTIDE SEQUENCE [LARGE SCALE GENOMIC DNA]</scope>
    <source>
        <strain evidence="3 4">ICMP 3353</strain>
    </source>
</reference>
<evidence type="ECO:0000259" key="2">
    <source>
        <dbReference type="Pfam" id="PF01266"/>
    </source>
</evidence>
<name>A0A3M4LL74_PSECI</name>
<dbReference type="GO" id="GO:0005737">
    <property type="term" value="C:cytoplasm"/>
    <property type="evidence" value="ECO:0007669"/>
    <property type="project" value="TreeGrafter"/>
</dbReference>
<protein>
    <submittedName>
        <fullName evidence="3">FAD dependent oxidoreductase</fullName>
    </submittedName>
</protein>
<feature type="domain" description="FAD dependent oxidoreductase" evidence="2">
    <location>
        <begin position="104"/>
        <end position="458"/>
    </location>
</feature>
<dbReference type="AlphaFoldDB" id="A0A3M4LL74"/>
<comment type="caution">
    <text evidence="3">The sequence shown here is derived from an EMBL/GenBank/DDBJ whole genome shotgun (WGS) entry which is preliminary data.</text>
</comment>
<proteinExistence type="predicted"/>
<dbReference type="EMBL" id="RBRE01000083">
    <property type="protein sequence ID" value="RMQ42265.1"/>
    <property type="molecule type" value="Genomic_DNA"/>
</dbReference>
<dbReference type="InterPro" id="IPR036188">
    <property type="entry name" value="FAD/NAD-bd_sf"/>
</dbReference>
<evidence type="ECO:0000313" key="4">
    <source>
        <dbReference type="Proteomes" id="UP000277236"/>
    </source>
</evidence>
<dbReference type="Proteomes" id="UP000277236">
    <property type="component" value="Unassembled WGS sequence"/>
</dbReference>
<evidence type="ECO:0000256" key="1">
    <source>
        <dbReference type="ARBA" id="ARBA00023002"/>
    </source>
</evidence>
<organism evidence="3 4">
    <name type="scientific">Pseudomonas cichorii</name>
    <dbReference type="NCBI Taxonomy" id="36746"/>
    <lineage>
        <taxon>Bacteria</taxon>
        <taxon>Pseudomonadati</taxon>
        <taxon>Pseudomonadota</taxon>
        <taxon>Gammaproteobacteria</taxon>
        <taxon>Pseudomonadales</taxon>
        <taxon>Pseudomonadaceae</taxon>
        <taxon>Pseudomonas</taxon>
    </lineage>
</organism>